<dbReference type="Proteomes" id="UP000824094">
    <property type="component" value="Unassembled WGS sequence"/>
</dbReference>
<dbReference type="PANTHER" id="PTHR42924:SF3">
    <property type="entry name" value="POLYMERASE_HISTIDINOL PHOSPHATASE N-TERMINAL DOMAIN-CONTAINING PROTEIN"/>
    <property type="match status" value="1"/>
</dbReference>
<dbReference type="GO" id="GO:0004534">
    <property type="term" value="F:5'-3' RNA exonuclease activity"/>
    <property type="evidence" value="ECO:0007669"/>
    <property type="project" value="TreeGrafter"/>
</dbReference>
<proteinExistence type="predicted"/>
<dbReference type="InterPro" id="IPR016195">
    <property type="entry name" value="Pol/histidinol_Pase-like"/>
</dbReference>
<comment type="caution">
    <text evidence="1">The sequence shown here is derived from an EMBL/GenBank/DDBJ whole genome shotgun (WGS) entry which is preliminary data.</text>
</comment>
<sequence>MNGFKLEMHLHTLGNSRCAKVSADRAAKIYADAGYDGVVVTNHWNRNIAENYFADSSDKINEYLKGYYAMKATGIHTLFGVELALREDFYSPLNRRGAEILVYGITAEEFREYGESLYRNSYDGLRRLANDRGWLLYQAHPFRERSKRVPPEFLDGVEVYNGNPRHINANAIAAIYAEKHRLKPSAGSDFHQAGDVKSGICFRDKITDEKALAAALSSDAFRIFKNIKKLKQVSEKAISET</sequence>
<dbReference type="AlphaFoldDB" id="A0A9D1MHN9"/>
<dbReference type="PANTHER" id="PTHR42924">
    <property type="entry name" value="EXONUCLEASE"/>
    <property type="match status" value="1"/>
</dbReference>
<accession>A0A9D1MHN9</accession>
<dbReference type="SUPFAM" id="SSF89550">
    <property type="entry name" value="PHP domain-like"/>
    <property type="match status" value="1"/>
</dbReference>
<dbReference type="Gene3D" id="3.20.20.140">
    <property type="entry name" value="Metal-dependent hydrolases"/>
    <property type="match status" value="1"/>
</dbReference>
<reference evidence="1" key="1">
    <citation type="submission" date="2020-10" db="EMBL/GenBank/DDBJ databases">
        <authorList>
            <person name="Gilroy R."/>
        </authorList>
    </citation>
    <scope>NUCLEOTIDE SEQUENCE</scope>
    <source>
        <strain evidence="1">18911</strain>
    </source>
</reference>
<dbReference type="GO" id="GO:0035312">
    <property type="term" value="F:5'-3' DNA exonuclease activity"/>
    <property type="evidence" value="ECO:0007669"/>
    <property type="project" value="TreeGrafter"/>
</dbReference>
<dbReference type="InterPro" id="IPR052018">
    <property type="entry name" value="PHP_domain"/>
</dbReference>
<evidence type="ECO:0000313" key="2">
    <source>
        <dbReference type="Proteomes" id="UP000824094"/>
    </source>
</evidence>
<gene>
    <name evidence="1" type="ORF">IAB05_02865</name>
</gene>
<reference evidence="1" key="2">
    <citation type="journal article" date="2021" name="PeerJ">
        <title>Extensive microbial diversity within the chicken gut microbiome revealed by metagenomics and culture.</title>
        <authorList>
            <person name="Gilroy R."/>
            <person name="Ravi A."/>
            <person name="Getino M."/>
            <person name="Pursley I."/>
            <person name="Horton D.L."/>
            <person name="Alikhan N.F."/>
            <person name="Baker D."/>
            <person name="Gharbi K."/>
            <person name="Hall N."/>
            <person name="Watson M."/>
            <person name="Adriaenssens E.M."/>
            <person name="Foster-Nyarko E."/>
            <person name="Jarju S."/>
            <person name="Secka A."/>
            <person name="Antonio M."/>
            <person name="Oren A."/>
            <person name="Chaudhuri R.R."/>
            <person name="La Ragione R."/>
            <person name="Hildebrand F."/>
            <person name="Pallen M.J."/>
        </authorList>
    </citation>
    <scope>NUCLEOTIDE SEQUENCE</scope>
    <source>
        <strain evidence="1">18911</strain>
    </source>
</reference>
<protein>
    <submittedName>
        <fullName evidence="1">Transposase</fullName>
    </submittedName>
</protein>
<name>A0A9D1MHN9_9FIRM</name>
<organism evidence="1 2">
    <name type="scientific">Candidatus Stercoripulliclostridium merdigallinarum</name>
    <dbReference type="NCBI Taxonomy" id="2840951"/>
    <lineage>
        <taxon>Bacteria</taxon>
        <taxon>Bacillati</taxon>
        <taxon>Bacillota</taxon>
        <taxon>Clostridia</taxon>
        <taxon>Eubacteriales</taxon>
        <taxon>Candidatus Stercoripulliclostridium</taxon>
    </lineage>
</organism>
<dbReference type="EMBL" id="DVNF01000083">
    <property type="protein sequence ID" value="HIU60316.1"/>
    <property type="molecule type" value="Genomic_DNA"/>
</dbReference>
<evidence type="ECO:0000313" key="1">
    <source>
        <dbReference type="EMBL" id="HIU60316.1"/>
    </source>
</evidence>